<dbReference type="InterPro" id="IPR013087">
    <property type="entry name" value="Znf_C2H2_type"/>
</dbReference>
<dbReference type="AlphaFoldDB" id="A0A1D2M7K4"/>
<dbReference type="GO" id="GO:0005654">
    <property type="term" value="C:nucleoplasm"/>
    <property type="evidence" value="ECO:0007669"/>
    <property type="project" value="TreeGrafter"/>
</dbReference>
<feature type="domain" description="C2H2-type" evidence="10">
    <location>
        <begin position="163"/>
        <end position="185"/>
    </location>
</feature>
<dbReference type="OMA" id="CTFANCN"/>
<dbReference type="GO" id="GO:0001817">
    <property type="term" value="P:regulation of cytokine production"/>
    <property type="evidence" value="ECO:0007669"/>
    <property type="project" value="TreeGrafter"/>
</dbReference>
<comment type="subcellular location">
    <subcellularLocation>
        <location evidence="1">Nucleus</location>
    </subcellularLocation>
</comment>
<dbReference type="STRING" id="48709.A0A1D2M7K4"/>
<feature type="domain" description="C2H2-type" evidence="10">
    <location>
        <begin position="132"/>
        <end position="161"/>
    </location>
</feature>
<organism evidence="11 12">
    <name type="scientific">Orchesella cincta</name>
    <name type="common">Springtail</name>
    <name type="synonym">Podura cincta</name>
    <dbReference type="NCBI Taxonomy" id="48709"/>
    <lineage>
        <taxon>Eukaryota</taxon>
        <taxon>Metazoa</taxon>
        <taxon>Ecdysozoa</taxon>
        <taxon>Arthropoda</taxon>
        <taxon>Hexapoda</taxon>
        <taxon>Collembola</taxon>
        <taxon>Entomobryomorpha</taxon>
        <taxon>Entomobryoidea</taxon>
        <taxon>Orchesellidae</taxon>
        <taxon>Orchesellinae</taxon>
        <taxon>Orchesella</taxon>
    </lineage>
</organism>
<evidence type="ECO:0000256" key="6">
    <source>
        <dbReference type="ARBA" id="ARBA00023163"/>
    </source>
</evidence>
<evidence type="ECO:0000256" key="9">
    <source>
        <dbReference type="SAM" id="MobiDB-lite"/>
    </source>
</evidence>
<keyword evidence="12" id="KW-1185">Reference proteome</keyword>
<dbReference type="GO" id="GO:0001227">
    <property type="term" value="F:DNA-binding transcription repressor activity, RNA polymerase II-specific"/>
    <property type="evidence" value="ECO:0007669"/>
    <property type="project" value="TreeGrafter"/>
</dbReference>
<dbReference type="GO" id="GO:0002682">
    <property type="term" value="P:regulation of immune system process"/>
    <property type="evidence" value="ECO:0007669"/>
    <property type="project" value="TreeGrafter"/>
</dbReference>
<evidence type="ECO:0000313" key="11">
    <source>
        <dbReference type="EMBL" id="ODM88956.1"/>
    </source>
</evidence>
<dbReference type="PANTHER" id="PTHR24399:SF23">
    <property type="entry name" value="C2H2-TYPE DOMAIN-CONTAINING PROTEIN"/>
    <property type="match status" value="1"/>
</dbReference>
<evidence type="ECO:0000256" key="3">
    <source>
        <dbReference type="ARBA" id="ARBA00022737"/>
    </source>
</evidence>
<name>A0A1D2M7K4_ORCCI</name>
<evidence type="ECO:0000256" key="2">
    <source>
        <dbReference type="ARBA" id="ARBA00022723"/>
    </source>
</evidence>
<dbReference type="Proteomes" id="UP000094527">
    <property type="component" value="Unassembled WGS sequence"/>
</dbReference>
<evidence type="ECO:0000313" key="12">
    <source>
        <dbReference type="Proteomes" id="UP000094527"/>
    </source>
</evidence>
<comment type="caution">
    <text evidence="11">The sequence shown here is derived from an EMBL/GenBank/DDBJ whole genome shotgun (WGS) entry which is preliminary data.</text>
</comment>
<dbReference type="PROSITE" id="PS00028">
    <property type="entry name" value="ZINC_FINGER_C2H2_1"/>
    <property type="match status" value="3"/>
</dbReference>
<gene>
    <name evidence="11" type="ORF">Ocin01_17726</name>
</gene>
<dbReference type="InterPro" id="IPR036236">
    <property type="entry name" value="Znf_C2H2_sf"/>
</dbReference>
<keyword evidence="3" id="KW-0677">Repeat</keyword>
<keyword evidence="5" id="KW-0805">Transcription regulation</keyword>
<proteinExistence type="predicted"/>
<sequence>MLFLLEQLPLEATDNDTDGEATVKAETTESESPAENEELKFEPEGIELNEESIPTVPEAIQSQITEQNTAGPTEPQNEERLVSENSIPENPPNESQQQLDKYICGFDGCTQSYSRKVNLENHRMTHYGDELFVCDWPDCGLVFGTEEYLQGHVQTHTTPESPYSCLVCQKQFPTPVFLSMHLAIHEVYGETTLQGTGTQSTKRYNTRNSCRATNANTDQPQQTSAFSTDIGLAKAVEPDRNACLSNVTSNQEPTTSRAPTNLMSSIVVGKENTLKQKLIDAKQSRKRKRISKN</sequence>
<evidence type="ECO:0000256" key="7">
    <source>
        <dbReference type="ARBA" id="ARBA00023242"/>
    </source>
</evidence>
<dbReference type="EMBL" id="LJIJ01003033">
    <property type="protein sequence ID" value="ODM88956.1"/>
    <property type="molecule type" value="Genomic_DNA"/>
</dbReference>
<keyword evidence="4" id="KW-0862">Zinc</keyword>
<feature type="region of interest" description="Disordered" evidence="9">
    <location>
        <begin position="10"/>
        <end position="45"/>
    </location>
</feature>
<dbReference type="Gene3D" id="3.30.160.60">
    <property type="entry name" value="Classic Zinc Finger"/>
    <property type="match status" value="3"/>
</dbReference>
<dbReference type="SMART" id="SM00355">
    <property type="entry name" value="ZnF_C2H2"/>
    <property type="match status" value="3"/>
</dbReference>
<feature type="compositionally biased region" description="Polar residues" evidence="9">
    <location>
        <begin position="83"/>
        <end position="96"/>
    </location>
</feature>
<dbReference type="OrthoDB" id="8823111at2759"/>
<evidence type="ECO:0000256" key="1">
    <source>
        <dbReference type="ARBA" id="ARBA00004123"/>
    </source>
</evidence>
<evidence type="ECO:0000256" key="8">
    <source>
        <dbReference type="PROSITE-ProRule" id="PRU00042"/>
    </source>
</evidence>
<dbReference type="SUPFAM" id="SSF57667">
    <property type="entry name" value="beta-beta-alpha zinc fingers"/>
    <property type="match status" value="1"/>
</dbReference>
<keyword evidence="7" id="KW-0539">Nucleus</keyword>
<keyword evidence="2" id="KW-0479">Metal-binding</keyword>
<dbReference type="GO" id="GO:0008270">
    <property type="term" value="F:zinc ion binding"/>
    <property type="evidence" value="ECO:0007669"/>
    <property type="project" value="UniProtKB-KW"/>
</dbReference>
<feature type="domain" description="C2H2-type" evidence="10">
    <location>
        <begin position="102"/>
        <end position="131"/>
    </location>
</feature>
<keyword evidence="8" id="KW-0863">Zinc-finger</keyword>
<dbReference type="Pfam" id="PF00096">
    <property type="entry name" value="zf-C2H2"/>
    <property type="match status" value="2"/>
</dbReference>
<dbReference type="PROSITE" id="PS50157">
    <property type="entry name" value="ZINC_FINGER_C2H2_2"/>
    <property type="match status" value="3"/>
</dbReference>
<keyword evidence="6" id="KW-0804">Transcription</keyword>
<evidence type="ECO:0000256" key="5">
    <source>
        <dbReference type="ARBA" id="ARBA00023015"/>
    </source>
</evidence>
<feature type="region of interest" description="Disordered" evidence="9">
    <location>
        <begin position="66"/>
        <end position="96"/>
    </location>
</feature>
<feature type="compositionally biased region" description="Polar residues" evidence="9">
    <location>
        <begin position="66"/>
        <end position="75"/>
    </location>
</feature>
<dbReference type="PANTHER" id="PTHR24399">
    <property type="entry name" value="ZINC FINGER AND BTB DOMAIN-CONTAINING"/>
    <property type="match status" value="1"/>
</dbReference>
<accession>A0A1D2M7K4</accession>
<protein>
    <submittedName>
        <fullName evidence="11">Krueppel-like factor 15</fullName>
    </submittedName>
</protein>
<evidence type="ECO:0000256" key="4">
    <source>
        <dbReference type="ARBA" id="ARBA00022833"/>
    </source>
</evidence>
<reference evidence="11 12" key="1">
    <citation type="journal article" date="2016" name="Genome Biol. Evol.">
        <title>Gene Family Evolution Reflects Adaptation to Soil Environmental Stressors in the Genome of the Collembolan Orchesella cincta.</title>
        <authorList>
            <person name="Faddeeva-Vakhrusheva A."/>
            <person name="Derks M.F."/>
            <person name="Anvar S.Y."/>
            <person name="Agamennone V."/>
            <person name="Suring W."/>
            <person name="Smit S."/>
            <person name="van Straalen N.M."/>
            <person name="Roelofs D."/>
        </authorList>
    </citation>
    <scope>NUCLEOTIDE SEQUENCE [LARGE SCALE GENOMIC DNA]</scope>
    <source>
        <tissue evidence="11">Mixed pool</tissue>
    </source>
</reference>
<evidence type="ECO:0000259" key="10">
    <source>
        <dbReference type="PROSITE" id="PS50157"/>
    </source>
</evidence>
<dbReference type="GO" id="GO:0000978">
    <property type="term" value="F:RNA polymerase II cis-regulatory region sequence-specific DNA binding"/>
    <property type="evidence" value="ECO:0007669"/>
    <property type="project" value="TreeGrafter"/>
</dbReference>